<name>A0A1D1WAI9_RAMVA</name>
<feature type="compositionally biased region" description="Basic and acidic residues" evidence="1">
    <location>
        <begin position="21"/>
        <end position="36"/>
    </location>
</feature>
<gene>
    <name evidence="2" type="primary">RvY_19086-1</name>
    <name evidence="2" type="synonym">RvY_19086.1</name>
    <name evidence="2" type="ORF">RvY_19086</name>
</gene>
<dbReference type="EMBL" id="BDGG01000024">
    <property type="protein sequence ID" value="GAV09578.1"/>
    <property type="molecule type" value="Genomic_DNA"/>
</dbReference>
<accession>A0A1D1WAI9</accession>
<proteinExistence type="predicted"/>
<sequence length="74" mass="9382">MNQEPDPARRSHRDGRKRRQFHQDMDKRQKDDHETKMEELRIRHQEIDLRKAEMEFKRTEMLLELERLKQQRLQ</sequence>
<keyword evidence="3" id="KW-1185">Reference proteome</keyword>
<feature type="region of interest" description="Disordered" evidence="1">
    <location>
        <begin position="1"/>
        <end position="36"/>
    </location>
</feature>
<evidence type="ECO:0000313" key="2">
    <source>
        <dbReference type="EMBL" id="GAV09578.1"/>
    </source>
</evidence>
<feature type="compositionally biased region" description="Basic residues" evidence="1">
    <location>
        <begin position="10"/>
        <end position="20"/>
    </location>
</feature>
<evidence type="ECO:0000256" key="1">
    <source>
        <dbReference type="SAM" id="MobiDB-lite"/>
    </source>
</evidence>
<dbReference type="Proteomes" id="UP000186922">
    <property type="component" value="Unassembled WGS sequence"/>
</dbReference>
<organism evidence="2 3">
    <name type="scientific">Ramazzottius varieornatus</name>
    <name type="common">Water bear</name>
    <name type="synonym">Tardigrade</name>
    <dbReference type="NCBI Taxonomy" id="947166"/>
    <lineage>
        <taxon>Eukaryota</taxon>
        <taxon>Metazoa</taxon>
        <taxon>Ecdysozoa</taxon>
        <taxon>Tardigrada</taxon>
        <taxon>Eutardigrada</taxon>
        <taxon>Parachela</taxon>
        <taxon>Hypsibioidea</taxon>
        <taxon>Ramazzottiidae</taxon>
        <taxon>Ramazzottius</taxon>
    </lineage>
</organism>
<comment type="caution">
    <text evidence="2">The sequence shown here is derived from an EMBL/GenBank/DDBJ whole genome shotgun (WGS) entry which is preliminary data.</text>
</comment>
<evidence type="ECO:0000313" key="3">
    <source>
        <dbReference type="Proteomes" id="UP000186922"/>
    </source>
</evidence>
<protein>
    <submittedName>
        <fullName evidence="2">Uncharacterized protein</fullName>
    </submittedName>
</protein>
<dbReference type="AlphaFoldDB" id="A0A1D1WAI9"/>
<reference evidence="2 3" key="1">
    <citation type="journal article" date="2016" name="Nat. Commun.">
        <title>Extremotolerant tardigrade genome and improved radiotolerance of human cultured cells by tardigrade-unique protein.</title>
        <authorList>
            <person name="Hashimoto T."/>
            <person name="Horikawa D.D."/>
            <person name="Saito Y."/>
            <person name="Kuwahara H."/>
            <person name="Kozuka-Hata H."/>
            <person name="Shin-I T."/>
            <person name="Minakuchi Y."/>
            <person name="Ohishi K."/>
            <person name="Motoyama A."/>
            <person name="Aizu T."/>
            <person name="Enomoto A."/>
            <person name="Kondo K."/>
            <person name="Tanaka S."/>
            <person name="Hara Y."/>
            <person name="Koshikawa S."/>
            <person name="Sagara H."/>
            <person name="Miura T."/>
            <person name="Yokobori S."/>
            <person name="Miyagawa K."/>
            <person name="Suzuki Y."/>
            <person name="Kubo T."/>
            <person name="Oyama M."/>
            <person name="Kohara Y."/>
            <person name="Fujiyama A."/>
            <person name="Arakawa K."/>
            <person name="Katayama T."/>
            <person name="Toyoda A."/>
            <person name="Kunieda T."/>
        </authorList>
    </citation>
    <scope>NUCLEOTIDE SEQUENCE [LARGE SCALE GENOMIC DNA]</scope>
    <source>
        <strain evidence="2 3">YOKOZUNA-1</strain>
    </source>
</reference>